<evidence type="ECO:0000313" key="12">
    <source>
        <dbReference type="EMBL" id="KAF9583053.1"/>
    </source>
</evidence>
<comment type="catalytic activity">
    <reaction evidence="7">
        <text>L-threonyl-[protein] + ATP = O-phospho-L-threonyl-[protein] + ADP + H(+)</text>
        <dbReference type="Rhea" id="RHEA:46608"/>
        <dbReference type="Rhea" id="RHEA-COMP:11060"/>
        <dbReference type="Rhea" id="RHEA-COMP:11605"/>
        <dbReference type="ChEBI" id="CHEBI:15378"/>
        <dbReference type="ChEBI" id="CHEBI:30013"/>
        <dbReference type="ChEBI" id="CHEBI:30616"/>
        <dbReference type="ChEBI" id="CHEBI:61977"/>
        <dbReference type="ChEBI" id="CHEBI:456216"/>
        <dbReference type="EC" id="2.7.11.11"/>
    </reaction>
</comment>
<feature type="compositionally biased region" description="Polar residues" evidence="9">
    <location>
        <begin position="414"/>
        <end position="424"/>
    </location>
</feature>
<protein>
    <recommendedName>
        <fullName evidence="1">cAMP-dependent protein kinase</fullName>
        <ecNumber evidence="1">2.7.11.11</ecNumber>
    </recommendedName>
</protein>
<evidence type="ECO:0000256" key="8">
    <source>
        <dbReference type="ARBA" id="ARBA00047454"/>
    </source>
</evidence>
<feature type="compositionally biased region" description="Low complexity" evidence="9">
    <location>
        <begin position="151"/>
        <end position="160"/>
    </location>
</feature>
<accession>A0A9P6FWB6</accession>
<feature type="compositionally biased region" description="Polar residues" evidence="9">
    <location>
        <begin position="827"/>
        <end position="836"/>
    </location>
</feature>
<dbReference type="EC" id="2.7.11.11" evidence="1"/>
<feature type="region of interest" description="Disordered" evidence="9">
    <location>
        <begin position="823"/>
        <end position="881"/>
    </location>
</feature>
<keyword evidence="6" id="KW-0067">ATP-binding</keyword>
<keyword evidence="4" id="KW-0547">Nucleotide-binding</keyword>
<dbReference type="Gene3D" id="1.10.510.10">
    <property type="entry name" value="Transferase(Phosphotransferase) domain 1"/>
    <property type="match status" value="1"/>
</dbReference>
<feature type="domain" description="Protein kinase" evidence="10">
    <location>
        <begin position="527"/>
        <end position="783"/>
    </location>
</feature>
<evidence type="ECO:0000256" key="4">
    <source>
        <dbReference type="ARBA" id="ARBA00022741"/>
    </source>
</evidence>
<evidence type="ECO:0000256" key="1">
    <source>
        <dbReference type="ARBA" id="ARBA00012444"/>
    </source>
</evidence>
<feature type="compositionally biased region" description="Polar residues" evidence="9">
    <location>
        <begin position="26"/>
        <end position="47"/>
    </location>
</feature>
<dbReference type="SMART" id="SM00133">
    <property type="entry name" value="S_TK_X"/>
    <property type="match status" value="1"/>
</dbReference>
<feature type="domain" description="AGC-kinase C-terminal" evidence="11">
    <location>
        <begin position="784"/>
        <end position="881"/>
    </location>
</feature>
<keyword evidence="3" id="KW-0808">Transferase</keyword>
<dbReference type="GO" id="GO:0005829">
    <property type="term" value="C:cytosol"/>
    <property type="evidence" value="ECO:0007669"/>
    <property type="project" value="TreeGrafter"/>
</dbReference>
<evidence type="ECO:0000256" key="2">
    <source>
        <dbReference type="ARBA" id="ARBA00022527"/>
    </source>
</evidence>
<evidence type="ECO:0000256" key="9">
    <source>
        <dbReference type="SAM" id="MobiDB-lite"/>
    </source>
</evidence>
<evidence type="ECO:0000259" key="10">
    <source>
        <dbReference type="PROSITE" id="PS50011"/>
    </source>
</evidence>
<feature type="compositionally biased region" description="Basic and acidic residues" evidence="9">
    <location>
        <begin position="136"/>
        <end position="145"/>
    </location>
</feature>
<reference evidence="12" key="1">
    <citation type="journal article" date="2020" name="Fungal Divers.">
        <title>Resolving the Mortierellaceae phylogeny through synthesis of multi-gene phylogenetics and phylogenomics.</title>
        <authorList>
            <person name="Vandepol N."/>
            <person name="Liber J."/>
            <person name="Desiro A."/>
            <person name="Na H."/>
            <person name="Kennedy M."/>
            <person name="Barry K."/>
            <person name="Grigoriev I.V."/>
            <person name="Miller A.N."/>
            <person name="O'Donnell K."/>
            <person name="Stajich J.E."/>
            <person name="Bonito G."/>
        </authorList>
    </citation>
    <scope>NUCLEOTIDE SEQUENCE</scope>
    <source>
        <strain evidence="12">KOD1015</strain>
    </source>
</reference>
<dbReference type="Gene3D" id="3.30.200.20">
    <property type="entry name" value="Phosphorylase Kinase, domain 1"/>
    <property type="match status" value="1"/>
</dbReference>
<evidence type="ECO:0000259" key="11">
    <source>
        <dbReference type="PROSITE" id="PS51285"/>
    </source>
</evidence>
<feature type="compositionally biased region" description="Polar residues" evidence="9">
    <location>
        <begin position="252"/>
        <end position="261"/>
    </location>
</feature>
<feature type="region of interest" description="Disordered" evidence="9">
    <location>
        <begin position="74"/>
        <end position="93"/>
    </location>
</feature>
<dbReference type="AlphaFoldDB" id="A0A9P6FWB6"/>
<dbReference type="FunFam" id="1.10.510.10:FF:000005">
    <property type="entry name" value="cAMP-dependent protein kinase catalytic subunit alpha"/>
    <property type="match status" value="1"/>
</dbReference>
<dbReference type="PROSITE" id="PS50011">
    <property type="entry name" value="PROTEIN_KINASE_DOM"/>
    <property type="match status" value="1"/>
</dbReference>
<evidence type="ECO:0000256" key="7">
    <source>
        <dbReference type="ARBA" id="ARBA00047292"/>
    </source>
</evidence>
<dbReference type="InterPro" id="IPR000719">
    <property type="entry name" value="Prot_kinase_dom"/>
</dbReference>
<feature type="compositionally biased region" description="Low complexity" evidence="9">
    <location>
        <begin position="425"/>
        <end position="434"/>
    </location>
</feature>
<feature type="compositionally biased region" description="Polar residues" evidence="9">
    <location>
        <begin position="477"/>
        <end position="496"/>
    </location>
</feature>
<proteinExistence type="predicted"/>
<feature type="compositionally biased region" description="Polar residues" evidence="9">
    <location>
        <begin position="1"/>
        <end position="11"/>
    </location>
</feature>
<dbReference type="Proteomes" id="UP000780801">
    <property type="component" value="Unassembled WGS sequence"/>
</dbReference>
<dbReference type="InterPro" id="IPR008271">
    <property type="entry name" value="Ser/Thr_kinase_AS"/>
</dbReference>
<dbReference type="GO" id="GO:0005952">
    <property type="term" value="C:cAMP-dependent protein kinase complex"/>
    <property type="evidence" value="ECO:0007669"/>
    <property type="project" value="TreeGrafter"/>
</dbReference>
<comment type="caution">
    <text evidence="12">The sequence shown here is derived from an EMBL/GenBank/DDBJ whole genome shotgun (WGS) entry which is preliminary data.</text>
</comment>
<name>A0A9P6FWB6_9FUNG</name>
<dbReference type="GO" id="GO:0005524">
    <property type="term" value="F:ATP binding"/>
    <property type="evidence" value="ECO:0007669"/>
    <property type="project" value="UniProtKB-KW"/>
</dbReference>
<sequence>MNTVPFHNSQPKHAPASAAGTSPTSLKQQQAAWPKTTTGRKFSTSRPASPYPRKENHYQHIFSTFAAPSLMIRDIQGPGSTTSAPSSSMPSPAAIAPQQQRQSSMLEKYMSGPLSADHIGDGARMKAALLGEPNYSERSRVRSEDGCDFGTTSSSSLPTSTTYLHQYSTATSPTASGPMLRTSASDARLGGHGLSGSEKLVGSQPGPLHIAPSDQLGGSMQQLIQPTRESPATPFPVNYEGVSDLVMEEPNNDSSYFQRSTPESHRRSMPPPSAPNTNSYAPCAEGASQYSAFPGQHDTQMHQQHHGYPGIEKPVSNSERNRSRNSPLPSPIGCPTFQQPGAGHDPTRETHRWDKRQHPQQTTASSNDKDVYPYEQQLPLPPQQQPQQQPHHSSHHQGHFGSYPEEPQFGHAPYSSSGQSTYGKYSQDPYSSYPHYPPPPHHHQYHHQYHHHPPPSHIHQPYQHTPSFYNQMGPYGGSSSQHYGSRPYSHSSRTVSPQPFQFEQKHFNFQTQELISVKPRPFQLADFTMSRTIGTGSCGRVHLVQSVYNSRFYALKVLKKRQVIESNQVEHVNEEKRILEQIRYPFLVKTWGTFQDHANLYIVMDYVVGGELFSVLRRMQRFSNSVAKFYACQVLLALEYLHCNDIIYRDLKPENILIDAQGNIKITDFGFAKHLADNETAWTFCGTPDYLAPEVIKSKGYGKAADWWSFGIFIFEMLAGYPPFYDDDLFKMCQKIVDGEMRYPKYFDGLAKDLLKRLLVSDLTKRYGNLRDGCHDIRNHAWFEGVDWSMVLRREIAAPFVPDVKWDGDASCFGFYPEEDDEAETSDLMSGQSQGENAKGGAMSSHSPQAVPLGDKKRVSSAGYEQDEEMSSEYRDLFPDF</sequence>
<comment type="catalytic activity">
    <reaction evidence="8">
        <text>L-seryl-[protein] + ATP = O-phospho-L-seryl-[protein] + ADP + H(+)</text>
        <dbReference type="Rhea" id="RHEA:17989"/>
        <dbReference type="Rhea" id="RHEA-COMP:9863"/>
        <dbReference type="Rhea" id="RHEA-COMP:11604"/>
        <dbReference type="ChEBI" id="CHEBI:15378"/>
        <dbReference type="ChEBI" id="CHEBI:29999"/>
        <dbReference type="ChEBI" id="CHEBI:30616"/>
        <dbReference type="ChEBI" id="CHEBI:83421"/>
        <dbReference type="ChEBI" id="CHEBI:456216"/>
        <dbReference type="EC" id="2.7.11.11"/>
    </reaction>
</comment>
<keyword evidence="5 12" id="KW-0418">Kinase</keyword>
<dbReference type="PANTHER" id="PTHR24353">
    <property type="entry name" value="CYCLIC NUCLEOTIDE-DEPENDENT PROTEIN KINASE"/>
    <property type="match status" value="1"/>
</dbReference>
<feature type="compositionally biased region" description="Low complexity" evidence="9">
    <location>
        <begin position="14"/>
        <end position="25"/>
    </location>
</feature>
<dbReference type="GO" id="GO:0004691">
    <property type="term" value="F:cAMP-dependent protein kinase activity"/>
    <property type="evidence" value="ECO:0007669"/>
    <property type="project" value="UniProtKB-EC"/>
</dbReference>
<evidence type="ECO:0000256" key="5">
    <source>
        <dbReference type="ARBA" id="ARBA00022777"/>
    </source>
</evidence>
<dbReference type="EMBL" id="JAABOA010000828">
    <property type="protein sequence ID" value="KAF9583053.1"/>
    <property type="molecule type" value="Genomic_DNA"/>
</dbReference>
<dbReference type="InterPro" id="IPR000961">
    <property type="entry name" value="AGC-kinase_C"/>
</dbReference>
<dbReference type="PROSITE" id="PS51285">
    <property type="entry name" value="AGC_KINASE_CTER"/>
    <property type="match status" value="1"/>
</dbReference>
<dbReference type="SMART" id="SM00220">
    <property type="entry name" value="S_TKc"/>
    <property type="match status" value="1"/>
</dbReference>
<evidence type="ECO:0000313" key="13">
    <source>
        <dbReference type="Proteomes" id="UP000780801"/>
    </source>
</evidence>
<feature type="region of interest" description="Disordered" evidence="9">
    <location>
        <begin position="1"/>
        <end position="56"/>
    </location>
</feature>
<evidence type="ECO:0000256" key="6">
    <source>
        <dbReference type="ARBA" id="ARBA00022840"/>
    </source>
</evidence>
<feature type="compositionally biased region" description="Low complexity" evidence="9">
    <location>
        <begin position="83"/>
        <end position="93"/>
    </location>
</feature>
<feature type="region of interest" description="Disordered" evidence="9">
    <location>
        <begin position="136"/>
        <end position="160"/>
    </location>
</feature>
<dbReference type="Pfam" id="PF00069">
    <property type="entry name" value="Pkinase"/>
    <property type="match status" value="1"/>
</dbReference>
<feature type="compositionally biased region" description="Basic residues" evidence="9">
    <location>
        <begin position="440"/>
        <end position="454"/>
    </location>
</feature>
<dbReference type="InterPro" id="IPR011009">
    <property type="entry name" value="Kinase-like_dom_sf"/>
</dbReference>
<dbReference type="GO" id="GO:0005634">
    <property type="term" value="C:nucleus"/>
    <property type="evidence" value="ECO:0007669"/>
    <property type="project" value="TreeGrafter"/>
</dbReference>
<keyword evidence="2" id="KW-0723">Serine/threonine-protein kinase</keyword>
<dbReference type="PANTHER" id="PTHR24353:SF153">
    <property type="entry name" value="CAMP-DEPENDENT PROTEIN KINASE CATALYTIC SUBUNIT 1"/>
    <property type="match status" value="1"/>
</dbReference>
<feature type="region of interest" description="Disordered" evidence="9">
    <location>
        <begin position="249"/>
        <end position="496"/>
    </location>
</feature>
<keyword evidence="13" id="KW-1185">Reference proteome</keyword>
<dbReference type="SUPFAM" id="SSF56112">
    <property type="entry name" value="Protein kinase-like (PK-like)"/>
    <property type="match status" value="1"/>
</dbReference>
<organism evidence="12 13">
    <name type="scientific">Lunasporangiospora selenospora</name>
    <dbReference type="NCBI Taxonomy" id="979761"/>
    <lineage>
        <taxon>Eukaryota</taxon>
        <taxon>Fungi</taxon>
        <taxon>Fungi incertae sedis</taxon>
        <taxon>Mucoromycota</taxon>
        <taxon>Mortierellomycotina</taxon>
        <taxon>Mortierellomycetes</taxon>
        <taxon>Mortierellales</taxon>
        <taxon>Mortierellaceae</taxon>
        <taxon>Lunasporangiospora</taxon>
    </lineage>
</organism>
<evidence type="ECO:0000256" key="3">
    <source>
        <dbReference type="ARBA" id="ARBA00022679"/>
    </source>
</evidence>
<gene>
    <name evidence="12" type="primary">PKA1_5</name>
    <name evidence="12" type="ORF">BGW38_010348</name>
</gene>
<dbReference type="PROSITE" id="PS00108">
    <property type="entry name" value="PROTEIN_KINASE_ST"/>
    <property type="match status" value="1"/>
</dbReference>
<dbReference type="CDD" id="cd05580">
    <property type="entry name" value="STKc_PKA_like"/>
    <property type="match status" value="1"/>
</dbReference>
<feature type="compositionally biased region" description="Basic and acidic residues" evidence="9">
    <location>
        <begin position="872"/>
        <end position="881"/>
    </location>
</feature>
<dbReference type="OrthoDB" id="63267at2759"/>